<dbReference type="STRING" id="83656.B1H18_28385"/>
<evidence type="ECO:0000256" key="3">
    <source>
        <dbReference type="ARBA" id="ARBA00022553"/>
    </source>
</evidence>
<dbReference type="GO" id="GO:0016020">
    <property type="term" value="C:membrane"/>
    <property type="evidence" value="ECO:0007669"/>
    <property type="project" value="InterPro"/>
</dbReference>
<evidence type="ECO:0000256" key="5">
    <source>
        <dbReference type="ARBA" id="ARBA00022741"/>
    </source>
</evidence>
<dbReference type="PANTHER" id="PTHR24421">
    <property type="entry name" value="NITRATE/NITRITE SENSOR PROTEIN NARX-RELATED"/>
    <property type="match status" value="1"/>
</dbReference>
<evidence type="ECO:0000256" key="2">
    <source>
        <dbReference type="ARBA" id="ARBA00012438"/>
    </source>
</evidence>
<keyword evidence="3" id="KW-0597">Phosphoprotein</keyword>
<keyword evidence="6" id="KW-0418">Kinase</keyword>
<keyword evidence="10" id="KW-0812">Transmembrane</keyword>
<feature type="transmembrane region" description="Helical" evidence="10">
    <location>
        <begin position="17"/>
        <end position="41"/>
    </location>
</feature>
<dbReference type="CDD" id="cd16917">
    <property type="entry name" value="HATPase_UhpB-NarQ-NarX-like"/>
    <property type="match status" value="1"/>
</dbReference>
<evidence type="ECO:0000256" key="10">
    <source>
        <dbReference type="SAM" id="Phobius"/>
    </source>
</evidence>
<dbReference type="InterPro" id="IPR011712">
    <property type="entry name" value="Sig_transdc_His_kin_sub3_dim/P"/>
</dbReference>
<organism evidence="13 14">
    <name type="scientific">Streptomyces tsukubensis</name>
    <dbReference type="NCBI Taxonomy" id="83656"/>
    <lineage>
        <taxon>Bacteria</taxon>
        <taxon>Bacillati</taxon>
        <taxon>Actinomycetota</taxon>
        <taxon>Actinomycetes</taxon>
        <taxon>Kitasatosporales</taxon>
        <taxon>Streptomycetaceae</taxon>
        <taxon>Streptomyces</taxon>
    </lineage>
</organism>
<keyword evidence="10" id="KW-0472">Membrane</keyword>
<dbReference type="AlphaFoldDB" id="A0A1V4A176"/>
<dbReference type="Gene3D" id="3.30.565.10">
    <property type="entry name" value="Histidine kinase-like ATPase, C-terminal domain"/>
    <property type="match status" value="1"/>
</dbReference>
<feature type="domain" description="Putative sensor" evidence="12">
    <location>
        <begin position="20"/>
        <end position="189"/>
    </location>
</feature>
<protein>
    <recommendedName>
        <fullName evidence="2">histidine kinase</fullName>
        <ecNumber evidence="2">2.7.13.3</ecNumber>
    </recommendedName>
</protein>
<accession>A0A1V4A176</accession>
<comment type="catalytic activity">
    <reaction evidence="1">
        <text>ATP + protein L-histidine = ADP + protein N-phospho-L-histidine.</text>
        <dbReference type="EC" id="2.7.13.3"/>
    </reaction>
</comment>
<dbReference type="EMBL" id="MVFC01000034">
    <property type="protein sequence ID" value="OON72955.1"/>
    <property type="molecule type" value="Genomic_DNA"/>
</dbReference>
<evidence type="ECO:0000256" key="7">
    <source>
        <dbReference type="ARBA" id="ARBA00022840"/>
    </source>
</evidence>
<keyword evidence="10" id="KW-1133">Transmembrane helix</keyword>
<evidence type="ECO:0000256" key="8">
    <source>
        <dbReference type="ARBA" id="ARBA00023012"/>
    </source>
</evidence>
<feature type="transmembrane region" description="Helical" evidence="10">
    <location>
        <begin position="47"/>
        <end position="66"/>
    </location>
</feature>
<evidence type="ECO:0000313" key="14">
    <source>
        <dbReference type="Proteomes" id="UP000190539"/>
    </source>
</evidence>
<dbReference type="Pfam" id="PF07730">
    <property type="entry name" value="HisKA_3"/>
    <property type="match status" value="1"/>
</dbReference>
<dbReference type="SUPFAM" id="SSF55874">
    <property type="entry name" value="ATPase domain of HSP90 chaperone/DNA topoisomerase II/histidine kinase"/>
    <property type="match status" value="1"/>
</dbReference>
<evidence type="ECO:0000256" key="1">
    <source>
        <dbReference type="ARBA" id="ARBA00000085"/>
    </source>
</evidence>
<proteinExistence type="predicted"/>
<dbReference type="Proteomes" id="UP000190539">
    <property type="component" value="Unassembled WGS sequence"/>
</dbReference>
<name>A0A1V4A176_9ACTN</name>
<feature type="transmembrane region" description="Helical" evidence="10">
    <location>
        <begin position="156"/>
        <end position="180"/>
    </location>
</feature>
<evidence type="ECO:0000313" key="13">
    <source>
        <dbReference type="EMBL" id="OON72955.1"/>
    </source>
</evidence>
<evidence type="ECO:0000259" key="11">
    <source>
        <dbReference type="Pfam" id="PF07730"/>
    </source>
</evidence>
<dbReference type="InterPro" id="IPR036890">
    <property type="entry name" value="HATPase_C_sf"/>
</dbReference>
<dbReference type="Pfam" id="PF13796">
    <property type="entry name" value="Sensor"/>
    <property type="match status" value="1"/>
</dbReference>
<keyword evidence="14" id="KW-1185">Reference proteome</keyword>
<dbReference type="InterPro" id="IPR025828">
    <property type="entry name" value="Put_sensor_dom"/>
</dbReference>
<feature type="transmembrane region" description="Helical" evidence="10">
    <location>
        <begin position="113"/>
        <end position="144"/>
    </location>
</feature>
<evidence type="ECO:0000259" key="12">
    <source>
        <dbReference type="Pfam" id="PF13796"/>
    </source>
</evidence>
<keyword evidence="7" id="KW-0067">ATP-binding</keyword>
<comment type="caution">
    <text evidence="13">The sequence shown here is derived from an EMBL/GenBank/DDBJ whole genome shotgun (WGS) entry which is preliminary data.</text>
</comment>
<sequence>MTQPPLQYLSSAEPWRAIAYIGSGAAMGTVSLAMLGTLIALGLLLSVFGVGLALLVGAVLLSVPLAEVERRRLRLLEGPGPEPTEAPHAPVPRSGLRPWAAVRLREAATWREFAYVVVLATLFLIMDLALLVLALVLGMLVVFPPLVVYRTGQVEALILTGIGLPAIPVAVYGFGSVAALQARLAKLLLYPPSSRTVPERDARVVELTASRARLADAYETERHRIQRDLHDGAQQRLVALVMTLGLAELELDSARRETGQDAVGQGADLVSRARGEAKAALTELRDLVHGIYPQVLTDHGLEAAVSEVAVRCPVPVRVELDLAERLPRQVETAAYFVVSEALANVAKHSGADSAVVCGGVREGKLEVTVRDDGGGGAEPRSGSGLQGLVDRAAVVGGRLALSSPPGGPTALTLEVPCQRDSSESS</sequence>
<keyword evidence="8" id="KW-0902">Two-component regulatory system</keyword>
<keyword evidence="5" id="KW-0547">Nucleotide-binding</keyword>
<gene>
    <name evidence="13" type="ORF">B1H18_28385</name>
</gene>
<evidence type="ECO:0000256" key="6">
    <source>
        <dbReference type="ARBA" id="ARBA00022777"/>
    </source>
</evidence>
<feature type="region of interest" description="Disordered" evidence="9">
    <location>
        <begin position="400"/>
        <end position="425"/>
    </location>
</feature>
<dbReference type="GO" id="GO:0005524">
    <property type="term" value="F:ATP binding"/>
    <property type="evidence" value="ECO:0007669"/>
    <property type="project" value="UniProtKB-KW"/>
</dbReference>
<dbReference type="Gene3D" id="1.20.5.1930">
    <property type="match status" value="1"/>
</dbReference>
<dbReference type="GO" id="GO:0000155">
    <property type="term" value="F:phosphorelay sensor kinase activity"/>
    <property type="evidence" value="ECO:0007669"/>
    <property type="project" value="InterPro"/>
</dbReference>
<dbReference type="GO" id="GO:0046983">
    <property type="term" value="F:protein dimerization activity"/>
    <property type="evidence" value="ECO:0007669"/>
    <property type="project" value="InterPro"/>
</dbReference>
<keyword evidence="4" id="KW-0808">Transferase</keyword>
<dbReference type="EC" id="2.7.13.3" evidence="2"/>
<evidence type="ECO:0000256" key="4">
    <source>
        <dbReference type="ARBA" id="ARBA00022679"/>
    </source>
</evidence>
<dbReference type="InterPro" id="IPR050482">
    <property type="entry name" value="Sensor_HK_TwoCompSys"/>
</dbReference>
<dbReference type="PANTHER" id="PTHR24421:SF10">
    <property type="entry name" value="NITRATE_NITRITE SENSOR PROTEIN NARQ"/>
    <property type="match status" value="1"/>
</dbReference>
<reference evidence="13 14" key="1">
    <citation type="submission" date="2017-02" db="EMBL/GenBank/DDBJ databases">
        <title>Draft Genome Sequence of Streptomyces tsukubaensis F601, a Producer of the immunosuppressant tacrolimus FK506.</title>
        <authorList>
            <person name="Zong G."/>
            <person name="Zhong C."/>
            <person name="Fu J."/>
            <person name="Qin R."/>
            <person name="Cao G."/>
        </authorList>
    </citation>
    <scope>NUCLEOTIDE SEQUENCE [LARGE SCALE GENOMIC DNA]</scope>
    <source>
        <strain evidence="13 14">F601</strain>
    </source>
</reference>
<feature type="domain" description="Signal transduction histidine kinase subgroup 3 dimerisation and phosphoacceptor" evidence="11">
    <location>
        <begin position="221"/>
        <end position="295"/>
    </location>
</feature>
<evidence type="ECO:0000256" key="9">
    <source>
        <dbReference type="SAM" id="MobiDB-lite"/>
    </source>
</evidence>